<keyword evidence="2" id="KW-1185">Reference proteome</keyword>
<dbReference type="HOGENOM" id="CLU_133761_0_0_11"/>
<dbReference type="AlphaFoldDB" id="Q0RQ60"/>
<evidence type="ECO:0000313" key="1">
    <source>
        <dbReference type="EMBL" id="CAJ60317.1"/>
    </source>
</evidence>
<reference evidence="1 2" key="1">
    <citation type="journal article" date="2007" name="Genome Res.">
        <title>Genome characteristics of facultatively symbiotic Frankia sp. strains reflect host range and host plant biogeography.</title>
        <authorList>
            <person name="Normand P."/>
            <person name="Lapierre P."/>
            <person name="Tisa L.S."/>
            <person name="Gogarten J.P."/>
            <person name="Alloisio N."/>
            <person name="Bagnarol E."/>
            <person name="Bassi C.A."/>
            <person name="Berry A.M."/>
            <person name="Bickhart D.M."/>
            <person name="Choisne N."/>
            <person name="Couloux A."/>
            <person name="Cournoyer B."/>
            <person name="Cruveiller S."/>
            <person name="Daubin V."/>
            <person name="Demange N."/>
            <person name="Francino M.P."/>
            <person name="Goltsman E."/>
            <person name="Huang Y."/>
            <person name="Kopp O.R."/>
            <person name="Labarre L."/>
            <person name="Lapidus A."/>
            <person name="Lavire C."/>
            <person name="Marechal J."/>
            <person name="Martinez M."/>
            <person name="Mastronunzio J.E."/>
            <person name="Mullin B.C."/>
            <person name="Niemann J."/>
            <person name="Pujic P."/>
            <person name="Rawnsley T."/>
            <person name="Rouy Z."/>
            <person name="Schenowitz C."/>
            <person name="Sellstedt A."/>
            <person name="Tavares F."/>
            <person name="Tomkins J.P."/>
            <person name="Vallenet D."/>
            <person name="Valverde C."/>
            <person name="Wall L.G."/>
            <person name="Wang Y."/>
            <person name="Medigue C."/>
            <person name="Benson D.R."/>
        </authorList>
    </citation>
    <scope>NUCLEOTIDE SEQUENCE [LARGE SCALE GENOMIC DNA]</scope>
    <source>
        <strain evidence="2">DSM 45986 / CECT 9034 / ACN14a</strain>
    </source>
</reference>
<dbReference type="EMBL" id="CT573213">
    <property type="protein sequence ID" value="CAJ60317.1"/>
    <property type="molecule type" value="Genomic_DNA"/>
</dbReference>
<evidence type="ECO:0008006" key="3">
    <source>
        <dbReference type="Google" id="ProtNLM"/>
    </source>
</evidence>
<dbReference type="InterPro" id="IPR011721">
    <property type="entry name" value="CHP02096"/>
</dbReference>
<dbReference type="OrthoDB" id="4712899at2"/>
<dbReference type="Gene3D" id="3.10.450.50">
    <property type="match status" value="1"/>
</dbReference>
<name>Q0RQ60_FRAAA</name>
<organism evidence="1 2">
    <name type="scientific">Frankia alni (strain DSM 45986 / CECT 9034 / ACN14a)</name>
    <dbReference type="NCBI Taxonomy" id="326424"/>
    <lineage>
        <taxon>Bacteria</taxon>
        <taxon>Bacillati</taxon>
        <taxon>Actinomycetota</taxon>
        <taxon>Actinomycetes</taxon>
        <taxon>Frankiales</taxon>
        <taxon>Frankiaceae</taxon>
        <taxon>Frankia</taxon>
    </lineage>
</organism>
<proteinExistence type="predicted"/>
<dbReference type="Proteomes" id="UP000000657">
    <property type="component" value="Chromosome"/>
</dbReference>
<dbReference type="InterPro" id="IPR032710">
    <property type="entry name" value="NTF2-like_dom_sf"/>
</dbReference>
<accession>Q0RQ60</accession>
<dbReference type="NCBIfam" id="TIGR02096">
    <property type="entry name" value="ketosteroid isomerase-related protein"/>
    <property type="match status" value="1"/>
</dbReference>
<dbReference type="RefSeq" id="WP_011602850.1">
    <property type="nucleotide sequence ID" value="NC_008278.1"/>
</dbReference>
<dbReference type="SUPFAM" id="SSF54427">
    <property type="entry name" value="NTF2-like"/>
    <property type="match status" value="1"/>
</dbReference>
<dbReference type="eggNOG" id="ENOG50316SK">
    <property type="taxonomic scope" value="Bacteria"/>
</dbReference>
<evidence type="ECO:0000313" key="2">
    <source>
        <dbReference type="Proteomes" id="UP000000657"/>
    </source>
</evidence>
<sequence length="189" mass="19947">MSQATEHAERWARAITADTDAAVALYADAVLYDDRRAVDHVVDTATDRTQVRERLAPFANQDPANGLGIHRFDVLEAIETTGGAGARAVTILWRWTGEHLAGFRGVPTGGRSLATRGQTWHQLDADGRIDRELTNWNDTPVLQQLGLPVLTPHYWVADADADAGAIAVSGAAPGVGTPTASATADGAGG</sequence>
<gene>
    <name evidence="1" type="ordered locus">FRAAL1662</name>
</gene>
<dbReference type="KEGG" id="fal:FRAAL1662"/>
<dbReference type="STRING" id="326424.FRAAL1662"/>
<protein>
    <recommendedName>
        <fullName evidence="3">SnoaL-like domain-containing protein</fullName>
    </recommendedName>
</protein>